<dbReference type="PANTHER" id="PTHR40661">
    <property type="match status" value="1"/>
</dbReference>
<dbReference type="InterPro" id="IPR001387">
    <property type="entry name" value="Cro/C1-type_HTH"/>
</dbReference>
<dbReference type="InterPro" id="IPR010982">
    <property type="entry name" value="Lambda_DNA-bd_dom_sf"/>
</dbReference>
<evidence type="ECO:0000259" key="4">
    <source>
        <dbReference type="PROSITE" id="PS50943"/>
    </source>
</evidence>
<dbReference type="SUPFAM" id="SSF47413">
    <property type="entry name" value="lambda repressor-like DNA-binding domains"/>
    <property type="match status" value="1"/>
</dbReference>
<keyword evidence="6" id="KW-1185">Reference proteome</keyword>
<name>A0A2T5BW65_9RHOB</name>
<dbReference type="AlphaFoldDB" id="A0A2T5BW65"/>
<evidence type="ECO:0000313" key="5">
    <source>
        <dbReference type="EMBL" id="PTN03896.1"/>
    </source>
</evidence>
<proteinExistence type="predicted"/>
<dbReference type="CDD" id="cd00093">
    <property type="entry name" value="HTH_XRE"/>
    <property type="match status" value="1"/>
</dbReference>
<evidence type="ECO:0000256" key="2">
    <source>
        <dbReference type="ARBA" id="ARBA00023125"/>
    </source>
</evidence>
<keyword evidence="2" id="KW-0238">DNA-binding</keyword>
<dbReference type="RefSeq" id="WP_107890501.1">
    <property type="nucleotide sequence ID" value="NZ_NHSI01000066.1"/>
</dbReference>
<protein>
    <submittedName>
        <fullName evidence="5">Xre family transcriptional regulator</fullName>
    </submittedName>
</protein>
<evidence type="ECO:0000313" key="6">
    <source>
        <dbReference type="Proteomes" id="UP000243859"/>
    </source>
</evidence>
<dbReference type="GO" id="GO:0003677">
    <property type="term" value="F:DNA binding"/>
    <property type="evidence" value="ECO:0007669"/>
    <property type="project" value="UniProtKB-KW"/>
</dbReference>
<sequence>MSEDISAGGGWYSNDTATFGDRLAGAREAVGMTQSELAKRLGVKLKTIRNWEEDLSEPRANRLQTLAGVMNVSIMWLLSGRGEGLDGPAEEVVLSPDLRETLSDIRQVKSEIGQLADRLGVLEKRLRHALKEHGE</sequence>
<gene>
    <name evidence="5" type="ORF">C8N32_10190</name>
</gene>
<dbReference type="EMBL" id="QAAA01000001">
    <property type="protein sequence ID" value="PTN03896.1"/>
    <property type="molecule type" value="Genomic_DNA"/>
</dbReference>
<feature type="domain" description="HTH cro/C1-type" evidence="4">
    <location>
        <begin position="23"/>
        <end position="77"/>
    </location>
</feature>
<dbReference type="Gene3D" id="1.10.260.40">
    <property type="entry name" value="lambda repressor-like DNA-binding domains"/>
    <property type="match status" value="1"/>
</dbReference>
<dbReference type="PROSITE" id="PS50943">
    <property type="entry name" value="HTH_CROC1"/>
    <property type="match status" value="1"/>
</dbReference>
<evidence type="ECO:0000256" key="3">
    <source>
        <dbReference type="ARBA" id="ARBA00023163"/>
    </source>
</evidence>
<accession>A0A2T5BW65</accession>
<dbReference type="OrthoDB" id="5659783at2"/>
<reference evidence="5 6" key="1">
    <citation type="submission" date="2018-04" db="EMBL/GenBank/DDBJ databases">
        <title>Genomic Encyclopedia of Archaeal and Bacterial Type Strains, Phase II (KMG-II): from individual species to whole genera.</title>
        <authorList>
            <person name="Goeker M."/>
        </authorList>
    </citation>
    <scope>NUCLEOTIDE SEQUENCE [LARGE SCALE GENOMIC DNA]</scope>
    <source>
        <strain evidence="5 6">DSM 18064</strain>
    </source>
</reference>
<keyword evidence="1" id="KW-0805">Transcription regulation</keyword>
<dbReference type="SMART" id="SM00530">
    <property type="entry name" value="HTH_XRE"/>
    <property type="match status" value="1"/>
</dbReference>
<dbReference type="Proteomes" id="UP000243859">
    <property type="component" value="Unassembled WGS sequence"/>
</dbReference>
<evidence type="ECO:0000256" key="1">
    <source>
        <dbReference type="ARBA" id="ARBA00023015"/>
    </source>
</evidence>
<dbReference type="Pfam" id="PF01381">
    <property type="entry name" value="HTH_3"/>
    <property type="match status" value="1"/>
</dbReference>
<organism evidence="5 6">
    <name type="scientific">Rhodovulum imhoffii</name>
    <dbReference type="NCBI Taxonomy" id="365340"/>
    <lineage>
        <taxon>Bacteria</taxon>
        <taxon>Pseudomonadati</taxon>
        <taxon>Pseudomonadota</taxon>
        <taxon>Alphaproteobacteria</taxon>
        <taxon>Rhodobacterales</taxon>
        <taxon>Paracoccaceae</taxon>
        <taxon>Rhodovulum</taxon>
    </lineage>
</organism>
<dbReference type="PANTHER" id="PTHR40661:SF3">
    <property type="entry name" value="FELS-1 PROPHAGE TRANSCRIPTIONAL REGULATOR"/>
    <property type="match status" value="1"/>
</dbReference>
<comment type="caution">
    <text evidence="5">The sequence shown here is derived from an EMBL/GenBank/DDBJ whole genome shotgun (WGS) entry which is preliminary data.</text>
</comment>
<keyword evidence="3" id="KW-0804">Transcription</keyword>